<keyword evidence="9 13" id="KW-0560">Oxidoreductase</keyword>
<dbReference type="RefSeq" id="WP_420904510.1">
    <property type="nucleotide sequence ID" value="NZ_BAAFGK010000004.1"/>
</dbReference>
<evidence type="ECO:0000313" key="13">
    <source>
        <dbReference type="EMBL" id="GAB0056789.1"/>
    </source>
</evidence>
<evidence type="ECO:0000256" key="9">
    <source>
        <dbReference type="ARBA" id="ARBA00023002"/>
    </source>
</evidence>
<dbReference type="InterPro" id="IPR016204">
    <property type="entry name" value="HDH"/>
</dbReference>
<feature type="domain" description="ACT" evidence="12">
    <location>
        <begin position="355"/>
        <end position="430"/>
    </location>
</feature>
<evidence type="ECO:0000256" key="5">
    <source>
        <dbReference type="ARBA" id="ARBA00013376"/>
    </source>
</evidence>
<reference evidence="13 14" key="1">
    <citation type="submission" date="2024-09" db="EMBL/GenBank/DDBJ databases">
        <title>Draft genome sequence of Candidatus Magnetaquicoccaceae bacterium FCR-1.</title>
        <authorList>
            <person name="Shimoshige H."/>
            <person name="Shimamura S."/>
            <person name="Taoka A."/>
            <person name="Kobayashi H."/>
            <person name="Maekawa T."/>
        </authorList>
    </citation>
    <scope>NUCLEOTIDE SEQUENCE [LARGE SCALE GENOMIC DNA]</scope>
    <source>
        <strain evidence="13 14">FCR-1</strain>
    </source>
</reference>
<evidence type="ECO:0000256" key="4">
    <source>
        <dbReference type="ARBA" id="ARBA00013213"/>
    </source>
</evidence>
<evidence type="ECO:0000313" key="14">
    <source>
        <dbReference type="Proteomes" id="UP001628193"/>
    </source>
</evidence>
<dbReference type="SUPFAM" id="SSF51735">
    <property type="entry name" value="NAD(P)-binding Rossmann-fold domains"/>
    <property type="match status" value="1"/>
</dbReference>
<keyword evidence="10" id="KW-0486">Methionine biosynthesis</keyword>
<comment type="pathway">
    <text evidence="1">Amino-acid biosynthesis; L-threonine biosynthesis; L-threonine from L-aspartate: step 3/5.</text>
</comment>
<accession>A0ABQ0C7C9</accession>
<protein>
    <recommendedName>
        <fullName evidence="5">Homoserine dehydrogenase</fullName>
        <ecNumber evidence="4">1.1.1.3</ecNumber>
    </recommendedName>
</protein>
<dbReference type="Pfam" id="PF03447">
    <property type="entry name" value="NAD_binding_3"/>
    <property type="match status" value="1"/>
</dbReference>
<evidence type="ECO:0000256" key="1">
    <source>
        <dbReference type="ARBA" id="ARBA00005056"/>
    </source>
</evidence>
<dbReference type="InterPro" id="IPR045865">
    <property type="entry name" value="ACT-like_dom_sf"/>
</dbReference>
<dbReference type="Proteomes" id="UP001628193">
    <property type="component" value="Unassembled WGS sequence"/>
</dbReference>
<evidence type="ECO:0000256" key="3">
    <source>
        <dbReference type="ARBA" id="ARBA00006753"/>
    </source>
</evidence>
<dbReference type="Gene3D" id="3.40.50.720">
    <property type="entry name" value="NAD(P)-binding Rossmann-like Domain"/>
    <property type="match status" value="1"/>
</dbReference>
<comment type="pathway">
    <text evidence="2">Amino-acid biosynthesis; L-methionine biosynthesis via de novo pathway; L-homoserine from L-aspartate: step 3/3.</text>
</comment>
<evidence type="ECO:0000256" key="8">
    <source>
        <dbReference type="ARBA" id="ARBA00022857"/>
    </source>
</evidence>
<dbReference type="EC" id="1.1.1.3" evidence="4"/>
<gene>
    <name evidence="13" type="primary">hom</name>
    <name evidence="13" type="ORF">SIID45300_01101</name>
</gene>
<sequence length="436" mass="46799">MEALRIGMLGFGTVGRGVADLLLNHQELLAQRAGVPLRLVRIATRTPERDRGLPLGNVELTGNVNRVLDAQDLDVVVELIGGIIPARDLVGRALESGKHVITANKALIAEFGHEIFALANSRGVQLGFEAAVAGAVPVIKALRESLSGNRIDLVYGILNGTCNYILTEMREKGLPFAEVLAAAQAKGYAEADPSFDVDGIDAAHKLAILTAIAFGARLDFSHIDKEGIRHVSEVDIAWAREMGYRLKLLGMARMQEGMLEVAVRPVMVPEGSMVAAVEGVSNAVFVHGDFAGTTMYHGRGAGERPTASAVVADLMDLARDLKAGAKNRVPPLSVPVHHLRTMPIQTSTQRRGSFYIRLAVADQPGVLADITAILAKQAISIDAIHQKGRSPVEAVPLVMVTHETTESRLFMAMEEIELLDAVREPPRAIRIESALA</sequence>
<dbReference type="Gene3D" id="3.30.70.260">
    <property type="match status" value="1"/>
</dbReference>
<dbReference type="PIRSF" id="PIRSF000098">
    <property type="entry name" value="Homoser_dehydrog"/>
    <property type="match status" value="1"/>
</dbReference>
<dbReference type="InterPro" id="IPR001342">
    <property type="entry name" value="HDH_cat"/>
</dbReference>
<keyword evidence="6" id="KW-0028">Amino-acid biosynthesis</keyword>
<comment type="similarity">
    <text evidence="3 11">Belongs to the homoserine dehydrogenase family.</text>
</comment>
<keyword evidence="8" id="KW-0521">NADP</keyword>
<organism evidence="13 14">
    <name type="scientific">Candidatus Magnetaquiglobus chichijimensis</name>
    <dbReference type="NCBI Taxonomy" id="3141448"/>
    <lineage>
        <taxon>Bacteria</taxon>
        <taxon>Pseudomonadati</taxon>
        <taxon>Pseudomonadota</taxon>
        <taxon>Magnetococcia</taxon>
        <taxon>Magnetococcales</taxon>
        <taxon>Candidatus Magnetaquicoccaceae</taxon>
        <taxon>Candidatus Magnetaquiglobus</taxon>
    </lineage>
</organism>
<dbReference type="PROSITE" id="PS51671">
    <property type="entry name" value="ACT"/>
    <property type="match status" value="1"/>
</dbReference>
<proteinExistence type="inferred from homology"/>
<evidence type="ECO:0000256" key="7">
    <source>
        <dbReference type="ARBA" id="ARBA00022697"/>
    </source>
</evidence>
<dbReference type="Gene3D" id="3.30.360.10">
    <property type="entry name" value="Dihydrodipicolinate Reductase, domain 2"/>
    <property type="match status" value="1"/>
</dbReference>
<dbReference type="NCBIfam" id="NF004976">
    <property type="entry name" value="PRK06349.1"/>
    <property type="match status" value="1"/>
</dbReference>
<dbReference type="InterPro" id="IPR019811">
    <property type="entry name" value="HDH_CS"/>
</dbReference>
<name>A0ABQ0C7C9_9PROT</name>
<dbReference type="SUPFAM" id="SSF55347">
    <property type="entry name" value="Glyceraldehyde-3-phosphate dehydrogenase-like, C-terminal domain"/>
    <property type="match status" value="1"/>
</dbReference>
<dbReference type="PANTHER" id="PTHR43331">
    <property type="entry name" value="HOMOSERINE DEHYDROGENASE"/>
    <property type="match status" value="1"/>
</dbReference>
<keyword evidence="14" id="KW-1185">Reference proteome</keyword>
<dbReference type="InterPro" id="IPR036291">
    <property type="entry name" value="NAD(P)-bd_dom_sf"/>
</dbReference>
<evidence type="ECO:0000256" key="2">
    <source>
        <dbReference type="ARBA" id="ARBA00005062"/>
    </source>
</evidence>
<dbReference type="EMBL" id="BAAFGK010000004">
    <property type="protein sequence ID" value="GAB0056789.1"/>
    <property type="molecule type" value="Genomic_DNA"/>
</dbReference>
<evidence type="ECO:0000256" key="10">
    <source>
        <dbReference type="ARBA" id="ARBA00023167"/>
    </source>
</evidence>
<evidence type="ECO:0000256" key="11">
    <source>
        <dbReference type="RuleBase" id="RU004171"/>
    </source>
</evidence>
<dbReference type="PROSITE" id="PS01042">
    <property type="entry name" value="HOMOSER_DHGENASE"/>
    <property type="match status" value="1"/>
</dbReference>
<evidence type="ECO:0000256" key="6">
    <source>
        <dbReference type="ARBA" id="ARBA00022605"/>
    </source>
</evidence>
<evidence type="ECO:0000259" key="12">
    <source>
        <dbReference type="PROSITE" id="PS51671"/>
    </source>
</evidence>
<comment type="caution">
    <text evidence="13">The sequence shown here is derived from an EMBL/GenBank/DDBJ whole genome shotgun (WGS) entry which is preliminary data.</text>
</comment>
<dbReference type="PANTHER" id="PTHR43331:SF1">
    <property type="entry name" value="HOMOSERINE DEHYDROGENASE"/>
    <property type="match status" value="1"/>
</dbReference>
<dbReference type="SUPFAM" id="SSF55021">
    <property type="entry name" value="ACT-like"/>
    <property type="match status" value="1"/>
</dbReference>
<dbReference type="CDD" id="cd04881">
    <property type="entry name" value="ACT_HSDH-Hom"/>
    <property type="match status" value="1"/>
</dbReference>
<dbReference type="InterPro" id="IPR002912">
    <property type="entry name" value="ACT_dom"/>
</dbReference>
<keyword evidence="7" id="KW-0791">Threonine biosynthesis</keyword>
<dbReference type="InterPro" id="IPR005106">
    <property type="entry name" value="Asp/hSer_DH_NAD-bd"/>
</dbReference>
<dbReference type="GO" id="GO:0004412">
    <property type="term" value="F:homoserine dehydrogenase activity"/>
    <property type="evidence" value="ECO:0007669"/>
    <property type="project" value="UniProtKB-EC"/>
</dbReference>
<dbReference type="Pfam" id="PF01842">
    <property type="entry name" value="ACT"/>
    <property type="match status" value="1"/>
</dbReference>
<dbReference type="Pfam" id="PF00742">
    <property type="entry name" value="Homoserine_dh"/>
    <property type="match status" value="1"/>
</dbReference>